<comment type="caution">
    <text evidence="2">The sequence shown here is derived from an EMBL/GenBank/DDBJ whole genome shotgun (WGS) entry which is preliminary data.</text>
</comment>
<keyword evidence="3" id="KW-1185">Reference proteome</keyword>
<dbReference type="EMBL" id="JAWZYT010005319">
    <property type="protein sequence ID" value="KAK4290950.1"/>
    <property type="molecule type" value="Genomic_DNA"/>
</dbReference>
<proteinExistence type="predicted"/>
<dbReference type="AlphaFoldDB" id="A0AAE1NKP1"/>
<feature type="region of interest" description="Disordered" evidence="1">
    <location>
        <begin position="1"/>
        <end position="22"/>
    </location>
</feature>
<evidence type="ECO:0000313" key="2">
    <source>
        <dbReference type="EMBL" id="KAK4290950.1"/>
    </source>
</evidence>
<name>A0AAE1NKP1_9EUCA</name>
<sequence length="145" mass="16434">MTFHAGWQETRRRHPSGFPPSVARKLRNPSGWVECRVSIPEDYFFPLAGKDKSLDLASLLERAQDHKGSQQKKVLPPAFPVRLMGSRAPHNLTELLWRDPSDKSIPYQLREPDQKYWAAETSARQDLAYHLATTVTASLLKGVAL</sequence>
<evidence type="ECO:0000256" key="1">
    <source>
        <dbReference type="SAM" id="MobiDB-lite"/>
    </source>
</evidence>
<dbReference type="Proteomes" id="UP001292094">
    <property type="component" value="Unassembled WGS sequence"/>
</dbReference>
<accession>A0AAE1NKP1</accession>
<protein>
    <submittedName>
        <fullName evidence="2">Uncharacterized protein</fullName>
    </submittedName>
</protein>
<evidence type="ECO:0000313" key="3">
    <source>
        <dbReference type="Proteomes" id="UP001292094"/>
    </source>
</evidence>
<organism evidence="2 3">
    <name type="scientific">Petrolisthes manimaculis</name>
    <dbReference type="NCBI Taxonomy" id="1843537"/>
    <lineage>
        <taxon>Eukaryota</taxon>
        <taxon>Metazoa</taxon>
        <taxon>Ecdysozoa</taxon>
        <taxon>Arthropoda</taxon>
        <taxon>Crustacea</taxon>
        <taxon>Multicrustacea</taxon>
        <taxon>Malacostraca</taxon>
        <taxon>Eumalacostraca</taxon>
        <taxon>Eucarida</taxon>
        <taxon>Decapoda</taxon>
        <taxon>Pleocyemata</taxon>
        <taxon>Anomura</taxon>
        <taxon>Galatheoidea</taxon>
        <taxon>Porcellanidae</taxon>
        <taxon>Petrolisthes</taxon>
    </lineage>
</organism>
<reference evidence="2" key="1">
    <citation type="submission" date="2023-11" db="EMBL/GenBank/DDBJ databases">
        <title>Genome assemblies of two species of porcelain crab, Petrolisthes cinctipes and Petrolisthes manimaculis (Anomura: Porcellanidae).</title>
        <authorList>
            <person name="Angst P."/>
        </authorList>
    </citation>
    <scope>NUCLEOTIDE SEQUENCE</scope>
    <source>
        <strain evidence="2">PB745_02</strain>
        <tissue evidence="2">Gill</tissue>
    </source>
</reference>
<gene>
    <name evidence="2" type="ORF">Pmani_036192</name>
</gene>